<keyword evidence="3" id="KW-1185">Reference proteome</keyword>
<gene>
    <name evidence="2" type="ORF">IWW36_003778</name>
</gene>
<protein>
    <submittedName>
        <fullName evidence="2">Uncharacterized protein</fullName>
    </submittedName>
</protein>
<evidence type="ECO:0000313" key="3">
    <source>
        <dbReference type="Proteomes" id="UP001139887"/>
    </source>
</evidence>
<dbReference type="OrthoDB" id="10437114at2759"/>
<dbReference type="AlphaFoldDB" id="A0A9W8I5U3"/>
<organism evidence="2 3">
    <name type="scientific">Coemansia brasiliensis</name>
    <dbReference type="NCBI Taxonomy" id="2650707"/>
    <lineage>
        <taxon>Eukaryota</taxon>
        <taxon>Fungi</taxon>
        <taxon>Fungi incertae sedis</taxon>
        <taxon>Zoopagomycota</taxon>
        <taxon>Kickxellomycotina</taxon>
        <taxon>Kickxellomycetes</taxon>
        <taxon>Kickxellales</taxon>
        <taxon>Kickxellaceae</taxon>
        <taxon>Coemansia</taxon>
    </lineage>
</organism>
<evidence type="ECO:0000256" key="1">
    <source>
        <dbReference type="SAM" id="Coils"/>
    </source>
</evidence>
<accession>A0A9W8I5U3</accession>
<comment type="caution">
    <text evidence="2">The sequence shown here is derived from an EMBL/GenBank/DDBJ whole genome shotgun (WGS) entry which is preliminary data.</text>
</comment>
<feature type="coiled-coil region" evidence="1">
    <location>
        <begin position="83"/>
        <end position="124"/>
    </location>
</feature>
<proteinExistence type="predicted"/>
<name>A0A9W8I5U3_9FUNG</name>
<sequence length="164" mass="18524">MLFKNLKAAVKRIATRACAKIHCFGRKERADFEMVQKVEQLQAELDFVRKQCDAAARIRTENEQAAQDAETKLAVTSHTVAGLAEIKADLEQAELQISKEHRAQAELRKKIAKALARKEELGARLWTSEEREGCYRASLLKNANAYEVYTSYIVEAESNLIKAN</sequence>
<dbReference type="Proteomes" id="UP001139887">
    <property type="component" value="Unassembled WGS sequence"/>
</dbReference>
<dbReference type="EMBL" id="JANBUW010000290">
    <property type="protein sequence ID" value="KAJ2847594.1"/>
    <property type="molecule type" value="Genomic_DNA"/>
</dbReference>
<keyword evidence="1" id="KW-0175">Coiled coil</keyword>
<evidence type="ECO:0000313" key="2">
    <source>
        <dbReference type="EMBL" id="KAJ2847594.1"/>
    </source>
</evidence>
<reference evidence="2" key="1">
    <citation type="submission" date="2022-07" db="EMBL/GenBank/DDBJ databases">
        <title>Phylogenomic reconstructions and comparative analyses of Kickxellomycotina fungi.</title>
        <authorList>
            <person name="Reynolds N.K."/>
            <person name="Stajich J.E."/>
            <person name="Barry K."/>
            <person name="Grigoriev I.V."/>
            <person name="Crous P."/>
            <person name="Smith M.E."/>
        </authorList>
    </citation>
    <scope>NUCLEOTIDE SEQUENCE</scope>
    <source>
        <strain evidence="2">NRRL 1566</strain>
    </source>
</reference>